<feature type="region of interest" description="Disordered" evidence="1">
    <location>
        <begin position="1"/>
        <end position="63"/>
    </location>
</feature>
<gene>
    <name evidence="2" type="ORF">CUT44_04955</name>
</gene>
<protein>
    <submittedName>
        <fullName evidence="2">Uncharacterized protein</fullName>
    </submittedName>
</protein>
<dbReference type="EMBL" id="PGGW01000015">
    <property type="protein sequence ID" value="PJE99402.1"/>
    <property type="molecule type" value="Genomic_DNA"/>
</dbReference>
<dbReference type="AlphaFoldDB" id="A0A2M8M5A9"/>
<dbReference type="Proteomes" id="UP000230407">
    <property type="component" value="Unassembled WGS sequence"/>
</dbReference>
<evidence type="ECO:0000256" key="1">
    <source>
        <dbReference type="SAM" id="MobiDB-lite"/>
    </source>
</evidence>
<organism evidence="2 3">
    <name type="scientific">Streptomyces carminius</name>
    <dbReference type="NCBI Taxonomy" id="2665496"/>
    <lineage>
        <taxon>Bacteria</taxon>
        <taxon>Bacillati</taxon>
        <taxon>Actinomycetota</taxon>
        <taxon>Actinomycetes</taxon>
        <taxon>Kitasatosporales</taxon>
        <taxon>Streptomycetaceae</taxon>
        <taxon>Streptomyces</taxon>
    </lineage>
</organism>
<keyword evidence="3" id="KW-1185">Reference proteome</keyword>
<name>A0A2M8M5A9_9ACTN</name>
<sequence>MRLPGKPESSTGLYAVRTPPGTGGHLPAVTAGDDHRFGAGRLRQPVPRVRRAGPESVPAVGSG</sequence>
<evidence type="ECO:0000313" key="2">
    <source>
        <dbReference type="EMBL" id="PJE99402.1"/>
    </source>
</evidence>
<evidence type="ECO:0000313" key="3">
    <source>
        <dbReference type="Proteomes" id="UP000230407"/>
    </source>
</evidence>
<comment type="caution">
    <text evidence="2">The sequence shown here is derived from an EMBL/GenBank/DDBJ whole genome shotgun (WGS) entry which is preliminary data.</text>
</comment>
<proteinExistence type="predicted"/>
<reference evidence="2 3" key="1">
    <citation type="submission" date="2017-11" db="EMBL/GenBank/DDBJ databases">
        <title>Streptomyces carmine sp. nov., a novel actinomycete isolated from Sophora alopecuroides in Xinjiang, China.</title>
        <authorList>
            <person name="Wang Y."/>
            <person name="Luo X."/>
            <person name="Wan C."/>
            <person name="Zhang L."/>
        </authorList>
    </citation>
    <scope>NUCLEOTIDE SEQUENCE [LARGE SCALE GENOMIC DNA]</scope>
    <source>
        <strain evidence="2 3">TRM SA0054</strain>
    </source>
</reference>
<accession>A0A2M8M5A9</accession>